<evidence type="ECO:0000256" key="2">
    <source>
        <dbReference type="ARBA" id="ARBA00022942"/>
    </source>
</evidence>
<dbReference type="PANTHER" id="PTHR10660">
    <property type="entry name" value="PROTEASOME REGULATOR PA28"/>
    <property type="match status" value="1"/>
</dbReference>
<dbReference type="GO" id="GO:0061136">
    <property type="term" value="P:regulation of proteasomal protein catabolic process"/>
    <property type="evidence" value="ECO:0007669"/>
    <property type="project" value="TreeGrafter"/>
</dbReference>
<feature type="domain" description="Proteasome activator PA28 C-terminal" evidence="5">
    <location>
        <begin position="413"/>
        <end position="507"/>
    </location>
</feature>
<keyword evidence="2 6" id="KW-0647">Proteasome</keyword>
<organism evidence="6 7">
    <name type="scientific">Thanatephorus cucumeris (strain AG1-IA)</name>
    <name type="common">Rice sheath blight fungus</name>
    <name type="synonym">Rhizoctonia solani</name>
    <dbReference type="NCBI Taxonomy" id="983506"/>
    <lineage>
        <taxon>Eukaryota</taxon>
        <taxon>Fungi</taxon>
        <taxon>Dikarya</taxon>
        <taxon>Basidiomycota</taxon>
        <taxon>Agaricomycotina</taxon>
        <taxon>Agaricomycetes</taxon>
        <taxon>Cantharellales</taxon>
        <taxon>Ceratobasidiaceae</taxon>
        <taxon>Rhizoctonia</taxon>
        <taxon>Rhizoctonia solani AG-1</taxon>
    </lineage>
</organism>
<dbReference type="GO" id="GO:0005654">
    <property type="term" value="C:nucleoplasm"/>
    <property type="evidence" value="ECO:0007669"/>
    <property type="project" value="TreeGrafter"/>
</dbReference>
<dbReference type="InterPro" id="IPR009077">
    <property type="entry name" value="Proteasome_activ_PA28"/>
</dbReference>
<dbReference type="Proteomes" id="UP000011668">
    <property type="component" value="Unassembled WGS sequence"/>
</dbReference>
<evidence type="ECO:0000256" key="3">
    <source>
        <dbReference type="SAM" id="MobiDB-lite"/>
    </source>
</evidence>
<name>L8WQZ7_THACA</name>
<evidence type="ECO:0000256" key="4">
    <source>
        <dbReference type="SAM" id="SignalP"/>
    </source>
</evidence>
<evidence type="ECO:0000256" key="1">
    <source>
        <dbReference type="ARBA" id="ARBA00005883"/>
    </source>
</evidence>
<comment type="similarity">
    <text evidence="1">Belongs to the PA28 family.</text>
</comment>
<feature type="signal peptide" evidence="4">
    <location>
        <begin position="1"/>
        <end position="19"/>
    </location>
</feature>
<feature type="compositionally biased region" description="Polar residues" evidence="3">
    <location>
        <begin position="363"/>
        <end position="373"/>
    </location>
</feature>
<feature type="chain" id="PRO_5003996874" evidence="4">
    <location>
        <begin position="20"/>
        <end position="511"/>
    </location>
</feature>
<evidence type="ECO:0000259" key="5">
    <source>
        <dbReference type="Pfam" id="PF02252"/>
    </source>
</evidence>
<dbReference type="InterPro" id="IPR003186">
    <property type="entry name" value="PA28_C"/>
</dbReference>
<dbReference type="SUPFAM" id="SSF47216">
    <property type="entry name" value="Proteasome activator"/>
    <property type="match status" value="1"/>
</dbReference>
<feature type="region of interest" description="Disordered" evidence="3">
    <location>
        <begin position="277"/>
        <end position="320"/>
    </location>
</feature>
<comment type="caution">
    <text evidence="6">The sequence shown here is derived from an EMBL/GenBank/DDBJ whole genome shotgun (WGS) entry which is preliminary data.</text>
</comment>
<proteinExistence type="inferred from homology"/>
<keyword evidence="7" id="KW-1185">Reference proteome</keyword>
<protein>
    <submittedName>
        <fullName evidence="6">Proteasome activator pa28 beta subunit domain-containing protein</fullName>
    </submittedName>
</protein>
<evidence type="ECO:0000313" key="7">
    <source>
        <dbReference type="Proteomes" id="UP000011668"/>
    </source>
</evidence>
<dbReference type="GO" id="GO:0061133">
    <property type="term" value="F:endopeptidase activator activity"/>
    <property type="evidence" value="ECO:0007669"/>
    <property type="project" value="TreeGrafter"/>
</dbReference>
<dbReference type="GO" id="GO:0005737">
    <property type="term" value="C:cytoplasm"/>
    <property type="evidence" value="ECO:0007669"/>
    <property type="project" value="TreeGrafter"/>
</dbReference>
<dbReference type="STRING" id="983506.L8WQZ7"/>
<dbReference type="Gene3D" id="1.20.120.180">
    <property type="entry name" value="Proteasome activator pa28, C-terminal domain"/>
    <property type="match status" value="1"/>
</dbReference>
<accession>L8WQZ7</accession>
<evidence type="ECO:0000313" key="6">
    <source>
        <dbReference type="EMBL" id="ELU40561.1"/>
    </source>
</evidence>
<dbReference type="PANTHER" id="PTHR10660:SF2">
    <property type="entry name" value="LD45860P"/>
    <property type="match status" value="1"/>
</dbReference>
<dbReference type="Pfam" id="PF02252">
    <property type="entry name" value="PA28_C"/>
    <property type="match status" value="1"/>
</dbReference>
<gene>
    <name evidence="6" type="ORF">AG1IA_05409</name>
</gene>
<dbReference type="InterPro" id="IPR036997">
    <property type="entry name" value="PA28_C_sf"/>
</dbReference>
<dbReference type="OrthoDB" id="2149598at2759"/>
<feature type="compositionally biased region" description="Low complexity" evidence="3">
    <location>
        <begin position="292"/>
        <end position="308"/>
    </location>
</feature>
<dbReference type="GO" id="GO:2000045">
    <property type="term" value="P:regulation of G1/S transition of mitotic cell cycle"/>
    <property type="evidence" value="ECO:0007669"/>
    <property type="project" value="TreeGrafter"/>
</dbReference>
<keyword evidence="4" id="KW-0732">Signal</keyword>
<dbReference type="AlphaFoldDB" id="L8WQZ7"/>
<dbReference type="HOGENOM" id="CLU_533381_0_0_1"/>
<sequence length="511" mass="55825">MVSVRLLCIALATVPGTLGAIVDLPAAIIGTYNVSFLMGAAPISFVQSVSYHSPVTRQFDNGLVLSTLSCSRRSIESLLFDRMQAYILAWELIATPIVFELGREANAGPPLLNFISFECVDKDGLALSEAKIQIPYVARIGSSPSKPFLFKRRIMVDNAINVAGSWIAFGLNTTLNKFIPANSSDSLSYDYEVEGVLKAKIQPATSGSIPLSSFREAAGLPWFAEFVTCAQHFYNFTNPVQRLSGTVELAEGITVPVEGIHTTVPFKIVGAFCRGRQPRSRGCSTPQRPFAPLSSEPLSRTSRSSASAHYTMPRHSSTTTVDTAVAEQLKVHSLMSGGRSPSRGNCIQEQCSSNDSPLHVASTDGTTDTTVYSPPTEPEPPTKKRRHENGDSVTMGSVVELGEGGPRFVGRVVANHRLRALHDDLKNEYMELDKVKLWVNLTMPKIEDGDNFGVQIQEEVLNELHRAQDSGYNLRDAVSKSHHINRAKICSKILKYPHVEDYAVSLHHSPA</sequence>
<feature type="compositionally biased region" description="Polar residues" evidence="3">
    <location>
        <begin position="342"/>
        <end position="356"/>
    </location>
</feature>
<reference evidence="6 7" key="1">
    <citation type="journal article" date="2013" name="Nat. Commun.">
        <title>The evolution and pathogenic mechanisms of the rice sheath blight pathogen.</title>
        <authorList>
            <person name="Zheng A."/>
            <person name="Lin R."/>
            <person name="Xu L."/>
            <person name="Qin P."/>
            <person name="Tang C."/>
            <person name="Ai P."/>
            <person name="Zhang D."/>
            <person name="Liu Y."/>
            <person name="Sun Z."/>
            <person name="Feng H."/>
            <person name="Wang Y."/>
            <person name="Chen Y."/>
            <person name="Liang X."/>
            <person name="Fu R."/>
            <person name="Li Q."/>
            <person name="Zhang J."/>
            <person name="Yu X."/>
            <person name="Xie Z."/>
            <person name="Ding L."/>
            <person name="Guan P."/>
            <person name="Tang J."/>
            <person name="Liang Y."/>
            <person name="Wang S."/>
            <person name="Deng Q."/>
            <person name="Li S."/>
            <person name="Zhu J."/>
            <person name="Wang L."/>
            <person name="Liu H."/>
            <person name="Li P."/>
        </authorList>
    </citation>
    <scope>NUCLEOTIDE SEQUENCE [LARGE SCALE GENOMIC DNA]</scope>
    <source>
        <strain evidence="7">AG-1 IA</strain>
    </source>
</reference>
<feature type="region of interest" description="Disordered" evidence="3">
    <location>
        <begin position="334"/>
        <end position="390"/>
    </location>
</feature>
<dbReference type="GO" id="GO:0008537">
    <property type="term" value="C:proteasome activator complex"/>
    <property type="evidence" value="ECO:0007669"/>
    <property type="project" value="InterPro"/>
</dbReference>
<dbReference type="InterPro" id="IPR036252">
    <property type="entry name" value="Proteasome_activ_sf"/>
</dbReference>
<dbReference type="EMBL" id="AFRT01001403">
    <property type="protein sequence ID" value="ELU40561.1"/>
    <property type="molecule type" value="Genomic_DNA"/>
</dbReference>